<dbReference type="InterPro" id="IPR009057">
    <property type="entry name" value="Homeodomain-like_sf"/>
</dbReference>
<dbReference type="AlphaFoldDB" id="A0AA97BCC6"/>
<dbReference type="PANTHER" id="PTHR46796">
    <property type="entry name" value="HTH-TYPE TRANSCRIPTIONAL ACTIVATOR RHAS-RELATED"/>
    <property type="match status" value="1"/>
</dbReference>
<evidence type="ECO:0000256" key="1">
    <source>
        <dbReference type="ARBA" id="ARBA00023015"/>
    </source>
</evidence>
<keyword evidence="2" id="KW-0238">DNA-binding</keyword>
<gene>
    <name evidence="5" type="ORF">HNI00_04460</name>
</gene>
<sequence length="125" mass="14520">MPVLQHIGADKGQIAHDARLNQRQLLQVLDYLNDHLDQEIKLADLANLLGISQFHFSRLFRQSVGLSPYQYLLQQRIETAKQLLKQTDDSIMEIALRCGFNSHSHLTQQFRKFTGITPSRYRSDR</sequence>
<evidence type="ECO:0000313" key="5">
    <source>
        <dbReference type="EMBL" id="WOB42491.1"/>
    </source>
</evidence>
<reference evidence="5" key="1">
    <citation type="submission" date="2020-05" db="EMBL/GenBank/DDBJ databases">
        <authorList>
            <person name="Zhu T."/>
            <person name="Keshari N."/>
            <person name="Lu X."/>
        </authorList>
    </citation>
    <scope>NUCLEOTIDE SEQUENCE</scope>
    <source>
        <strain evidence="5">NK1-22</strain>
    </source>
</reference>
<keyword evidence="1" id="KW-0805">Transcription regulation</keyword>
<dbReference type="GO" id="GO:0003700">
    <property type="term" value="F:DNA-binding transcription factor activity"/>
    <property type="evidence" value="ECO:0007669"/>
    <property type="project" value="InterPro"/>
</dbReference>
<dbReference type="InterPro" id="IPR018062">
    <property type="entry name" value="HTH_AraC-typ_CS"/>
</dbReference>
<dbReference type="PANTHER" id="PTHR46796:SF6">
    <property type="entry name" value="ARAC SUBFAMILY"/>
    <property type="match status" value="1"/>
</dbReference>
<accession>A0AA97BCC6</accession>
<dbReference type="PRINTS" id="PR00032">
    <property type="entry name" value="HTHARAC"/>
</dbReference>
<dbReference type="Gene3D" id="1.10.10.60">
    <property type="entry name" value="Homeodomain-like"/>
    <property type="match status" value="2"/>
</dbReference>
<keyword evidence="3" id="KW-0804">Transcription</keyword>
<dbReference type="InterPro" id="IPR020449">
    <property type="entry name" value="Tscrpt_reg_AraC-type_HTH"/>
</dbReference>
<dbReference type="InterPro" id="IPR050204">
    <property type="entry name" value="AraC_XylS_family_regulators"/>
</dbReference>
<dbReference type="KEGG" id="tog:HNI00_04460"/>
<organism evidence="5">
    <name type="scientific">Thermoleptolyngbya oregonensis NK1-22</name>
    <dbReference type="NCBI Taxonomy" id="2547457"/>
    <lineage>
        <taxon>Bacteria</taxon>
        <taxon>Bacillati</taxon>
        <taxon>Cyanobacteriota</taxon>
        <taxon>Cyanophyceae</taxon>
        <taxon>Oculatellales</taxon>
        <taxon>Oculatellaceae</taxon>
        <taxon>Thermoleptolyngbya</taxon>
    </lineage>
</organism>
<feature type="domain" description="HTH araC/xylS-type" evidence="4">
    <location>
        <begin position="26"/>
        <end position="124"/>
    </location>
</feature>
<dbReference type="GO" id="GO:0043565">
    <property type="term" value="F:sequence-specific DNA binding"/>
    <property type="evidence" value="ECO:0007669"/>
    <property type="project" value="InterPro"/>
</dbReference>
<dbReference type="Pfam" id="PF12833">
    <property type="entry name" value="HTH_18"/>
    <property type="match status" value="1"/>
</dbReference>
<evidence type="ECO:0000256" key="2">
    <source>
        <dbReference type="ARBA" id="ARBA00023125"/>
    </source>
</evidence>
<evidence type="ECO:0000259" key="4">
    <source>
        <dbReference type="PROSITE" id="PS01124"/>
    </source>
</evidence>
<dbReference type="InterPro" id="IPR018060">
    <property type="entry name" value="HTH_AraC"/>
</dbReference>
<name>A0AA97BCC6_9CYAN</name>
<dbReference type="EMBL" id="CP053540">
    <property type="protein sequence ID" value="WOB42491.1"/>
    <property type="molecule type" value="Genomic_DNA"/>
</dbReference>
<protein>
    <submittedName>
        <fullName evidence="5">Helix-turn-helix transcriptional regulator</fullName>
    </submittedName>
</protein>
<evidence type="ECO:0000256" key="3">
    <source>
        <dbReference type="ARBA" id="ARBA00023163"/>
    </source>
</evidence>
<dbReference type="SUPFAM" id="SSF46689">
    <property type="entry name" value="Homeodomain-like"/>
    <property type="match status" value="2"/>
</dbReference>
<dbReference type="PROSITE" id="PS00041">
    <property type="entry name" value="HTH_ARAC_FAMILY_1"/>
    <property type="match status" value="1"/>
</dbReference>
<proteinExistence type="predicted"/>
<dbReference type="PROSITE" id="PS01124">
    <property type="entry name" value="HTH_ARAC_FAMILY_2"/>
    <property type="match status" value="1"/>
</dbReference>
<dbReference type="SMART" id="SM00342">
    <property type="entry name" value="HTH_ARAC"/>
    <property type="match status" value="1"/>
</dbReference>